<dbReference type="HAMAP" id="MF_00272">
    <property type="entry name" value="GcvH"/>
    <property type="match status" value="1"/>
</dbReference>
<dbReference type="CDD" id="cd06848">
    <property type="entry name" value="GCS_H"/>
    <property type="match status" value="1"/>
</dbReference>
<evidence type="ECO:0000256" key="3">
    <source>
        <dbReference type="HAMAP-Rule" id="MF_00272"/>
    </source>
</evidence>
<dbReference type="Gene3D" id="2.40.50.100">
    <property type="match status" value="1"/>
</dbReference>
<dbReference type="Proteomes" id="UP000231343">
    <property type="component" value="Unassembled WGS sequence"/>
</dbReference>
<feature type="domain" description="Lipoyl-binding" evidence="5">
    <location>
        <begin position="22"/>
        <end position="104"/>
    </location>
</feature>
<dbReference type="InterPro" id="IPR011053">
    <property type="entry name" value="Single_hybrid_motif"/>
</dbReference>
<dbReference type="NCBIfam" id="NF002270">
    <property type="entry name" value="PRK01202.1"/>
    <property type="match status" value="1"/>
</dbReference>
<dbReference type="GO" id="GO:0009249">
    <property type="term" value="P:protein lipoylation"/>
    <property type="evidence" value="ECO:0007669"/>
    <property type="project" value="TreeGrafter"/>
</dbReference>
<dbReference type="NCBIfam" id="TIGR00527">
    <property type="entry name" value="gcvH"/>
    <property type="match status" value="1"/>
</dbReference>
<comment type="function">
    <text evidence="3">The glycine cleavage system catalyzes the degradation of glycine. The H protein shuttles the methylamine group of glycine from the P protein to the T protein.</text>
</comment>
<dbReference type="GO" id="GO:0019464">
    <property type="term" value="P:glycine decarboxylation via glycine cleavage system"/>
    <property type="evidence" value="ECO:0007669"/>
    <property type="project" value="UniProtKB-UniRule"/>
</dbReference>
<keyword evidence="2 3" id="KW-0450">Lipoyl</keyword>
<dbReference type="GO" id="GO:0005829">
    <property type="term" value="C:cytosol"/>
    <property type="evidence" value="ECO:0007669"/>
    <property type="project" value="TreeGrafter"/>
</dbReference>
<dbReference type="SUPFAM" id="SSF51230">
    <property type="entry name" value="Single hybrid motif"/>
    <property type="match status" value="1"/>
</dbReference>
<dbReference type="PROSITE" id="PS50968">
    <property type="entry name" value="BIOTINYL_LIPOYL"/>
    <property type="match status" value="1"/>
</dbReference>
<dbReference type="InterPro" id="IPR017453">
    <property type="entry name" value="GCV_H_sub"/>
</dbReference>
<dbReference type="PANTHER" id="PTHR11715:SF3">
    <property type="entry name" value="GLYCINE CLEAVAGE SYSTEM H PROTEIN-RELATED"/>
    <property type="match status" value="1"/>
</dbReference>
<comment type="subunit">
    <text evidence="3">The glycine cleavage system is composed of four proteins: P, T, L and H.</text>
</comment>
<dbReference type="PROSITE" id="PS00189">
    <property type="entry name" value="LIPOYL"/>
    <property type="match status" value="1"/>
</dbReference>
<accession>A0A2H0XWZ4</accession>
<proteinExistence type="inferred from homology"/>
<name>A0A2H0XWZ4_UNCSA</name>
<evidence type="ECO:0000256" key="1">
    <source>
        <dbReference type="ARBA" id="ARBA00009249"/>
    </source>
</evidence>
<comment type="similarity">
    <text evidence="1 3">Belongs to the GcvH family.</text>
</comment>
<dbReference type="AlphaFoldDB" id="A0A2H0XWZ4"/>
<evidence type="ECO:0000313" key="7">
    <source>
        <dbReference type="Proteomes" id="UP000231343"/>
    </source>
</evidence>
<dbReference type="InterPro" id="IPR002930">
    <property type="entry name" value="GCV_H"/>
</dbReference>
<sequence length="127" mass="13591">MIIPDNLKYTKEHEWTKIEGSIATIGITAFAQDQLGDVVFVELPAVGKELKAGDEFGVVESVKSVSSLYAPVSGKVVEANSALANNTKAVNQDPYGQAWMIKIAMSNPAEVDSLLSMAQYEESLAGN</sequence>
<dbReference type="Pfam" id="PF01597">
    <property type="entry name" value="GCV_H"/>
    <property type="match status" value="1"/>
</dbReference>
<protein>
    <recommendedName>
        <fullName evidence="3">Glycine cleavage system H protein</fullName>
    </recommendedName>
</protein>
<dbReference type="GO" id="GO:0005960">
    <property type="term" value="C:glycine cleavage complex"/>
    <property type="evidence" value="ECO:0007669"/>
    <property type="project" value="InterPro"/>
</dbReference>
<dbReference type="EMBL" id="PEYM01000085">
    <property type="protein sequence ID" value="PIS29457.1"/>
    <property type="molecule type" value="Genomic_DNA"/>
</dbReference>
<evidence type="ECO:0000259" key="5">
    <source>
        <dbReference type="PROSITE" id="PS50968"/>
    </source>
</evidence>
<gene>
    <name evidence="3 6" type="primary">gcvH</name>
    <name evidence="6" type="ORF">COT42_05285</name>
</gene>
<dbReference type="InterPro" id="IPR003016">
    <property type="entry name" value="2-oxoA_DH_lipoyl-BS"/>
</dbReference>
<feature type="modified residue" description="N6-lipoyllysine" evidence="3 4">
    <location>
        <position position="63"/>
    </location>
</feature>
<evidence type="ECO:0000256" key="2">
    <source>
        <dbReference type="ARBA" id="ARBA00022823"/>
    </source>
</evidence>
<comment type="cofactor">
    <cofactor evidence="3">
        <name>(R)-lipoate</name>
        <dbReference type="ChEBI" id="CHEBI:83088"/>
    </cofactor>
    <text evidence="3">Binds 1 lipoyl cofactor covalently.</text>
</comment>
<comment type="caution">
    <text evidence="6">The sequence shown here is derived from an EMBL/GenBank/DDBJ whole genome shotgun (WGS) entry which is preliminary data.</text>
</comment>
<dbReference type="PANTHER" id="PTHR11715">
    <property type="entry name" value="GLYCINE CLEAVAGE SYSTEM H PROTEIN"/>
    <property type="match status" value="1"/>
</dbReference>
<evidence type="ECO:0000256" key="4">
    <source>
        <dbReference type="PIRSR" id="PIRSR617453-50"/>
    </source>
</evidence>
<dbReference type="InterPro" id="IPR033753">
    <property type="entry name" value="GCV_H/Fam206"/>
</dbReference>
<reference evidence="6 7" key="1">
    <citation type="submission" date="2017-09" db="EMBL/GenBank/DDBJ databases">
        <title>Depth-based differentiation of microbial function through sediment-hosted aquifers and enrichment of novel symbionts in the deep terrestrial subsurface.</title>
        <authorList>
            <person name="Probst A.J."/>
            <person name="Ladd B."/>
            <person name="Jarett J.K."/>
            <person name="Geller-Mcgrath D.E."/>
            <person name="Sieber C.M."/>
            <person name="Emerson J.B."/>
            <person name="Anantharaman K."/>
            <person name="Thomas B.C."/>
            <person name="Malmstrom R."/>
            <person name="Stieglmeier M."/>
            <person name="Klingl A."/>
            <person name="Woyke T."/>
            <person name="Ryan C.M."/>
            <person name="Banfield J.F."/>
        </authorList>
    </citation>
    <scope>NUCLEOTIDE SEQUENCE [LARGE SCALE GENOMIC DNA]</scope>
    <source>
        <strain evidence="6">CG08_land_8_20_14_0_20_45_16</strain>
    </source>
</reference>
<organism evidence="6 7">
    <name type="scientific">Candidatus Saganbacteria bacterium CG08_land_8_20_14_0_20_45_16</name>
    <dbReference type="NCBI Taxonomy" id="2014293"/>
    <lineage>
        <taxon>Bacteria</taxon>
        <taxon>Bacillati</taxon>
        <taxon>Saganbacteria</taxon>
    </lineage>
</organism>
<evidence type="ECO:0000313" key="6">
    <source>
        <dbReference type="EMBL" id="PIS29457.1"/>
    </source>
</evidence>
<dbReference type="InterPro" id="IPR000089">
    <property type="entry name" value="Biotin_lipoyl"/>
</dbReference>